<reference evidence="1 2" key="1">
    <citation type="journal article" date="2009" name="J. Bacteriol.">
        <title>Genome sequences of three Agrobacterium biovars help elucidate the evolution of multichromosome genomes in bacteria.</title>
        <authorList>
            <person name="Slater S.C."/>
            <person name="Goldman B.S."/>
            <person name="Goodner B."/>
            <person name="Setubal J.C."/>
            <person name="Farrand S.K."/>
            <person name="Nester E.W."/>
            <person name="Burr T.J."/>
            <person name="Banta L."/>
            <person name="Dickerman A.W."/>
            <person name="Paulsen I."/>
            <person name="Otten L."/>
            <person name="Suen G."/>
            <person name="Welch R."/>
            <person name="Almeida N.F."/>
            <person name="Arnold F."/>
            <person name="Burton O.T."/>
            <person name="Du Z."/>
            <person name="Ewing A."/>
            <person name="Godsy E."/>
            <person name="Heisel S."/>
            <person name="Houmiel K.L."/>
            <person name="Jhaveri J."/>
            <person name="Lu J."/>
            <person name="Miller N.M."/>
            <person name="Norton S."/>
            <person name="Chen Q."/>
            <person name="Phoolcharoen W."/>
            <person name="Ohlin V."/>
            <person name="Ondrusek D."/>
            <person name="Pride N."/>
            <person name="Stricklin S.L."/>
            <person name="Sun J."/>
            <person name="Wheeler C."/>
            <person name="Wilson L."/>
            <person name="Zhu H."/>
            <person name="Wood D.W."/>
        </authorList>
    </citation>
    <scope>NUCLEOTIDE SEQUENCE [LARGE SCALE GENOMIC DNA]</scope>
    <source>
        <strain evidence="2">K84 / ATCC BAA-868</strain>
    </source>
</reference>
<dbReference type="NCBIfam" id="NF005679">
    <property type="entry name" value="PRK07475.1"/>
    <property type="match status" value="1"/>
</dbReference>
<name>B9JMZ2_RHIR8</name>
<dbReference type="KEGG" id="ara:Arad_7412"/>
<dbReference type="AlphaFoldDB" id="B9JMZ2"/>
<dbReference type="STRING" id="311403.Arad_7412"/>
<evidence type="ECO:0008006" key="3">
    <source>
        <dbReference type="Google" id="ProtNLM"/>
    </source>
</evidence>
<proteinExistence type="predicted"/>
<dbReference type="RefSeq" id="WP_007689264.1">
    <property type="nucleotide sequence ID" value="NC_011983.1"/>
</dbReference>
<organism evidence="1 2">
    <name type="scientific">Rhizobium rhizogenes (strain K84 / ATCC BAA-868)</name>
    <name type="common">Agrobacterium radiobacter</name>
    <dbReference type="NCBI Taxonomy" id="311403"/>
    <lineage>
        <taxon>Bacteria</taxon>
        <taxon>Pseudomonadati</taxon>
        <taxon>Pseudomonadota</taxon>
        <taxon>Alphaproteobacteria</taxon>
        <taxon>Hyphomicrobiales</taxon>
        <taxon>Rhizobiaceae</taxon>
        <taxon>Rhizobium/Agrobacterium group</taxon>
        <taxon>Rhizobium</taxon>
    </lineage>
</organism>
<dbReference type="GeneID" id="86851130"/>
<protein>
    <recommendedName>
        <fullName evidence="3">Aspartate/glutamate racemase family protein</fullName>
    </recommendedName>
</protein>
<evidence type="ECO:0000313" key="2">
    <source>
        <dbReference type="Proteomes" id="UP000001600"/>
    </source>
</evidence>
<dbReference type="eggNOG" id="COG1794">
    <property type="taxonomic scope" value="Bacteria"/>
</dbReference>
<dbReference type="Proteomes" id="UP000001600">
    <property type="component" value="Chromosome 2"/>
</dbReference>
<dbReference type="HOGENOM" id="CLU_093553_0_0_5"/>
<gene>
    <name evidence="1" type="ordered locus">Arad_7412</name>
</gene>
<accession>B9JMZ2</accession>
<evidence type="ECO:0000313" key="1">
    <source>
        <dbReference type="EMBL" id="ACM28923.1"/>
    </source>
</evidence>
<sequence length="227" mass="24296">MSDPANALGIIMLDTAFERPVGDVGNAKSWPFPVLYRKVSGATARTVVAGRDESLLEAFVEAGEELQRQGARALTTSCGFLVLRQSLLASRLSLPVATSSLMQIPLVMRCLPAGKRVGVVTYERSSLTPAHFSEAGADPETPTVGLPKEGYFHGLIERGEAYDRGNLEMELTGGVQDLLAREADIGAIVFECTNLPPFSGAIARRFGLPVFDILTLGRWLFAGTQAG</sequence>
<dbReference type="EMBL" id="CP000629">
    <property type="protein sequence ID" value="ACM28923.1"/>
    <property type="molecule type" value="Genomic_DNA"/>
</dbReference>